<sequence>MLYSLSPHPSHRFILIRRSFLFMLYTVRELTQYIKHRLQDDPSLSEISVRGEISNFTHHTSGHMYFTLKDEHSQLNCVMFRGANAKLKFKPATGMKVVCSGDIAVYDKRGVYQLTVWDIQPDGIGALYQAFEQLKVQLSEQGFFDPARKRPLPAFPKTIGIVTSRTGAVLHDILNVISRRFPAVRIILAQTRVQGEGAAAEIAGAIKQLNILSRTDPIDVLIVARGGGSIEELWQFNELKVAEAVFHSEIPIVSAVGHETDVTICDFVADLRAPTPSAAAEIVVPDREQLRQQIAGHKIRLDHAIRRTVEMRRDRLARAERGVVHPRDRINQLRQYIDELTRQMHTTVTHRLQLRRKDLSMLGATLHALSPLNHLQRGYSIVLRTPDRTVVNTIDAVTAGSDLQILVTDGKIGCRVREIKEGWDHE</sequence>
<protein>
    <submittedName>
        <fullName evidence="1">Exodeoxyribonuclease VII large subunit</fullName>
    </submittedName>
</protein>
<accession>A0AC61L1J0</accession>
<name>A0AC61L1J0_9EURY</name>
<comment type="caution">
    <text evidence="1">The sequence shown here is derived from an EMBL/GenBank/DDBJ whole genome shotgun (WGS) entry which is preliminary data.</text>
</comment>
<dbReference type="EMBL" id="PQXF01000019">
    <property type="protein sequence ID" value="PXF60037.1"/>
    <property type="molecule type" value="Genomic_DNA"/>
</dbReference>
<gene>
    <name evidence="1" type="primary">xseA</name>
    <name evidence="1" type="ORF">C4B59_09975</name>
</gene>
<proteinExistence type="predicted"/>
<reference evidence="1" key="1">
    <citation type="submission" date="2018-01" db="EMBL/GenBank/DDBJ databases">
        <authorList>
            <person name="Krukenberg V."/>
        </authorList>
    </citation>
    <scope>NUCLEOTIDE SEQUENCE</scope>
    <source>
        <strain evidence="1">E20ANME2</strain>
    </source>
</reference>
<evidence type="ECO:0000313" key="2">
    <source>
        <dbReference type="Proteomes" id="UP000248329"/>
    </source>
</evidence>
<evidence type="ECO:0000313" key="1">
    <source>
        <dbReference type="EMBL" id="PXF60037.1"/>
    </source>
</evidence>
<organism evidence="1 2">
    <name type="scientific">Candidatus Methanogaster sp</name>
    <dbReference type="NCBI Taxonomy" id="3386292"/>
    <lineage>
        <taxon>Archaea</taxon>
        <taxon>Methanobacteriati</taxon>
        <taxon>Methanobacteriota</taxon>
        <taxon>Stenosarchaea group</taxon>
        <taxon>Methanomicrobia</taxon>
        <taxon>Methanosarcinales</taxon>
        <taxon>ANME-2 cluster</taxon>
        <taxon>Candidatus Methanogasteraceae</taxon>
        <taxon>Candidatus Methanogaster</taxon>
    </lineage>
</organism>
<dbReference type="Proteomes" id="UP000248329">
    <property type="component" value="Unassembled WGS sequence"/>
</dbReference>